<dbReference type="Proteomes" id="UP000694888">
    <property type="component" value="Unplaced"/>
</dbReference>
<protein>
    <submittedName>
        <fullName evidence="3">Uncharacterized protein LOC101846260</fullName>
    </submittedName>
</protein>
<reference evidence="3" key="1">
    <citation type="submission" date="2025-08" db="UniProtKB">
        <authorList>
            <consortium name="RefSeq"/>
        </authorList>
    </citation>
    <scope>IDENTIFICATION</scope>
</reference>
<feature type="chain" id="PRO_5046568025" evidence="1">
    <location>
        <begin position="20"/>
        <end position="125"/>
    </location>
</feature>
<dbReference type="GeneID" id="101846260"/>
<keyword evidence="2" id="KW-1185">Reference proteome</keyword>
<evidence type="ECO:0000313" key="2">
    <source>
        <dbReference type="Proteomes" id="UP000694888"/>
    </source>
</evidence>
<dbReference type="RefSeq" id="XP_005090369.1">
    <property type="nucleotide sequence ID" value="XM_005090312.3"/>
</dbReference>
<feature type="signal peptide" evidence="1">
    <location>
        <begin position="1"/>
        <end position="19"/>
    </location>
</feature>
<sequence>MQTTALFLVAVALIAGANACSDDTTPMERCPEEFERKANLLVPDIEAGRKSPTAICPLAVEMEECMMRVVNNLCDEMTKMFMQPMVRNLMQAARDEAGCTFVARRDTQKLVARSLALSKQKVVTV</sequence>
<proteinExistence type="predicted"/>
<gene>
    <name evidence="3" type="primary">LOC101846260</name>
</gene>
<evidence type="ECO:0000256" key="1">
    <source>
        <dbReference type="SAM" id="SignalP"/>
    </source>
</evidence>
<name>A0ABM0JC96_APLCA</name>
<organism evidence="2 3">
    <name type="scientific">Aplysia californica</name>
    <name type="common">California sea hare</name>
    <dbReference type="NCBI Taxonomy" id="6500"/>
    <lineage>
        <taxon>Eukaryota</taxon>
        <taxon>Metazoa</taxon>
        <taxon>Spiralia</taxon>
        <taxon>Lophotrochozoa</taxon>
        <taxon>Mollusca</taxon>
        <taxon>Gastropoda</taxon>
        <taxon>Heterobranchia</taxon>
        <taxon>Euthyneura</taxon>
        <taxon>Tectipleura</taxon>
        <taxon>Aplysiida</taxon>
        <taxon>Aplysioidea</taxon>
        <taxon>Aplysiidae</taxon>
        <taxon>Aplysia</taxon>
    </lineage>
</organism>
<keyword evidence="1" id="KW-0732">Signal</keyword>
<accession>A0ABM0JC96</accession>
<evidence type="ECO:0000313" key="3">
    <source>
        <dbReference type="RefSeq" id="XP_005090369.1"/>
    </source>
</evidence>